<dbReference type="EMBL" id="FTNR01000002">
    <property type="protein sequence ID" value="SIR76912.1"/>
    <property type="molecule type" value="Genomic_DNA"/>
</dbReference>
<protein>
    <submittedName>
        <fullName evidence="2">Glutamate-cysteine ligase family 2(GCS2)</fullName>
    </submittedName>
</protein>
<accession>A0A1N7DM30</accession>
<dbReference type="InterPro" id="IPR050141">
    <property type="entry name" value="GCL_type2/YbdK_subfam"/>
</dbReference>
<dbReference type="GO" id="GO:0042398">
    <property type="term" value="P:modified amino acid biosynthetic process"/>
    <property type="evidence" value="ECO:0007669"/>
    <property type="project" value="InterPro"/>
</dbReference>
<evidence type="ECO:0000256" key="1">
    <source>
        <dbReference type="SAM" id="MobiDB-lite"/>
    </source>
</evidence>
<dbReference type="OrthoDB" id="156252at2157"/>
<gene>
    <name evidence="2" type="ORF">SAMN05421752_102369</name>
</gene>
<dbReference type="PANTHER" id="PTHR36510:SF3">
    <property type="entry name" value="CONSERVED PROTEIN"/>
    <property type="match status" value="1"/>
</dbReference>
<dbReference type="InterPro" id="IPR006336">
    <property type="entry name" value="GCS2"/>
</dbReference>
<reference evidence="3" key="1">
    <citation type="submission" date="2017-01" db="EMBL/GenBank/DDBJ databases">
        <authorList>
            <person name="Varghese N."/>
            <person name="Submissions S."/>
        </authorList>
    </citation>
    <scope>NUCLEOTIDE SEQUENCE [LARGE SCALE GENOMIC DNA]</scope>
    <source>
        <strain evidence="3">type strain: HArc-</strain>
    </source>
</reference>
<feature type="compositionally biased region" description="Low complexity" evidence="1">
    <location>
        <begin position="1"/>
        <end position="18"/>
    </location>
</feature>
<evidence type="ECO:0000313" key="3">
    <source>
        <dbReference type="Proteomes" id="UP000185936"/>
    </source>
</evidence>
<dbReference type="GO" id="GO:0004357">
    <property type="term" value="F:glutamate-cysteine ligase activity"/>
    <property type="evidence" value="ECO:0007669"/>
    <property type="project" value="InterPro"/>
</dbReference>
<proteinExistence type="predicted"/>
<dbReference type="PANTHER" id="PTHR36510">
    <property type="entry name" value="GLUTAMATE--CYSTEINE LIGASE 2-RELATED"/>
    <property type="match status" value="1"/>
</dbReference>
<feature type="region of interest" description="Disordered" evidence="1">
    <location>
        <begin position="1"/>
        <end position="24"/>
    </location>
</feature>
<dbReference type="Gene3D" id="3.30.590.20">
    <property type="match status" value="1"/>
</dbReference>
<keyword evidence="3" id="KW-1185">Reference proteome</keyword>
<keyword evidence="2" id="KW-0436">Ligase</keyword>
<dbReference type="STRING" id="308853.SAMN05421752_102369"/>
<dbReference type="Pfam" id="PF04107">
    <property type="entry name" value="GCS2"/>
    <property type="match status" value="1"/>
</dbReference>
<sequence>MSEPPTTRRSSNRTETTPLGDHEPIRRSIEVEYWVIDEQGRLTEPGDLVEASPGVEREFIAPLLEIKTTPCETTAALRNELFERLNRVLRRADTQDKGLVPLATPVNEDSIADLPSERTRIQDQIIGADFEYVRHCAGTHIHVEQQPGREIDQLNTFIALDPALALVNSSPYFRGTRLTTGARSKLYRRLAYADLPHQGTLWPYADDTAEWEGRLERRYNEFVTEALDAGFDRETIESCFDPESASWTPVKLRDQFSTVEWRSPDTALPSQVVRLADDLVEVVEQLLDAEVRIGGDTGRITDDAVVLPAFETVQTYVDASIQDGLSSDAVRSYLDRMGFDVSAYDPLAHELDTREELTEEHARQLRLEYAARLEQDVQQARSVSAD</sequence>
<evidence type="ECO:0000313" key="2">
    <source>
        <dbReference type="EMBL" id="SIR76912.1"/>
    </source>
</evidence>
<dbReference type="SUPFAM" id="SSF55931">
    <property type="entry name" value="Glutamine synthetase/guanido kinase"/>
    <property type="match status" value="1"/>
</dbReference>
<dbReference type="AlphaFoldDB" id="A0A1N7DM30"/>
<dbReference type="RefSeq" id="WP_084776732.1">
    <property type="nucleotide sequence ID" value="NZ_FTNR01000002.1"/>
</dbReference>
<name>A0A1N7DM30_9EURY</name>
<dbReference type="InterPro" id="IPR014746">
    <property type="entry name" value="Gln_synth/guanido_kin_cat_dom"/>
</dbReference>
<organism evidence="2 3">
    <name type="scientific">Natronorubrum thiooxidans</name>
    <dbReference type="NCBI Taxonomy" id="308853"/>
    <lineage>
        <taxon>Archaea</taxon>
        <taxon>Methanobacteriati</taxon>
        <taxon>Methanobacteriota</taxon>
        <taxon>Stenosarchaea group</taxon>
        <taxon>Halobacteria</taxon>
        <taxon>Halobacteriales</taxon>
        <taxon>Natrialbaceae</taxon>
        <taxon>Natronorubrum</taxon>
    </lineage>
</organism>
<dbReference type="Proteomes" id="UP000185936">
    <property type="component" value="Unassembled WGS sequence"/>
</dbReference>